<feature type="domain" description="GHMP kinase C-terminal" evidence="15">
    <location>
        <begin position="204"/>
        <end position="276"/>
    </location>
</feature>
<dbReference type="Proteomes" id="UP000188184">
    <property type="component" value="Chromosome"/>
</dbReference>
<keyword evidence="7 13" id="KW-0791">Threonine biosynthesis</keyword>
<dbReference type="GO" id="GO:0009088">
    <property type="term" value="P:threonine biosynthetic process"/>
    <property type="evidence" value="ECO:0007669"/>
    <property type="project" value="UniProtKB-UniRule"/>
</dbReference>
<dbReference type="InterPro" id="IPR036554">
    <property type="entry name" value="GHMP_kinase_C_sf"/>
</dbReference>
<evidence type="ECO:0000256" key="7">
    <source>
        <dbReference type="ARBA" id="ARBA00022697"/>
    </source>
</evidence>
<evidence type="ECO:0000259" key="15">
    <source>
        <dbReference type="Pfam" id="PF08544"/>
    </source>
</evidence>
<dbReference type="PROSITE" id="PS00627">
    <property type="entry name" value="GHMP_KINASES_ATP"/>
    <property type="match status" value="1"/>
</dbReference>
<keyword evidence="6 13" id="KW-0808">Transferase</keyword>
<accession>A0A1Q2L265</accession>
<evidence type="ECO:0000256" key="4">
    <source>
        <dbReference type="ARBA" id="ARBA00017858"/>
    </source>
</evidence>
<dbReference type="SUPFAM" id="SSF55060">
    <property type="entry name" value="GHMP Kinase, C-terminal domain"/>
    <property type="match status" value="1"/>
</dbReference>
<dbReference type="KEGG" id="pmar:B0X71_16525"/>
<keyword evidence="5 13" id="KW-0028">Amino-acid biosynthesis</keyword>
<evidence type="ECO:0000259" key="14">
    <source>
        <dbReference type="Pfam" id="PF00288"/>
    </source>
</evidence>
<feature type="binding site" evidence="13">
    <location>
        <begin position="89"/>
        <end position="99"/>
    </location>
    <ligand>
        <name>ATP</name>
        <dbReference type="ChEBI" id="CHEBI:30616"/>
    </ligand>
</feature>
<dbReference type="InterPro" id="IPR006204">
    <property type="entry name" value="GHMP_kinase_N_dom"/>
</dbReference>
<dbReference type="GO" id="GO:0004413">
    <property type="term" value="F:homoserine kinase activity"/>
    <property type="evidence" value="ECO:0007669"/>
    <property type="project" value="UniProtKB-UniRule"/>
</dbReference>
<dbReference type="PIRSF" id="PIRSF000676">
    <property type="entry name" value="Homoser_kin"/>
    <property type="match status" value="1"/>
</dbReference>
<dbReference type="InterPro" id="IPR006203">
    <property type="entry name" value="GHMP_knse_ATP-bd_CS"/>
</dbReference>
<dbReference type="InterPro" id="IPR000870">
    <property type="entry name" value="Homoserine_kinase"/>
</dbReference>
<dbReference type="SUPFAM" id="SSF54211">
    <property type="entry name" value="Ribosomal protein S5 domain 2-like"/>
    <property type="match status" value="1"/>
</dbReference>
<reference evidence="16 17" key="1">
    <citation type="submission" date="2017-02" db="EMBL/GenBank/DDBJ databases">
        <title>The complete genomic sequence of a novel cold adapted crude oil-degrading bacterium Planococcus qaidamina Y42.</title>
        <authorList>
            <person name="Yang R."/>
        </authorList>
    </citation>
    <scope>NUCLEOTIDE SEQUENCE [LARGE SCALE GENOMIC DNA]</scope>
    <source>
        <strain evidence="16 17">Y42</strain>
    </source>
</reference>
<dbReference type="RefSeq" id="WP_077590444.1">
    <property type="nucleotide sequence ID" value="NZ_CP019640.1"/>
</dbReference>
<comment type="subcellular location">
    <subcellularLocation>
        <location evidence="13">Cytoplasm</location>
    </subcellularLocation>
</comment>
<keyword evidence="8 13" id="KW-0547">Nucleotide-binding</keyword>
<evidence type="ECO:0000256" key="12">
    <source>
        <dbReference type="ARBA" id="ARBA00049954"/>
    </source>
</evidence>
<comment type="pathway">
    <text evidence="1 13">Amino-acid biosynthesis; L-threonine biosynthesis; L-threonine from L-aspartate: step 4/5.</text>
</comment>
<dbReference type="OrthoDB" id="9769912at2"/>
<comment type="similarity">
    <text evidence="2 13">Belongs to the GHMP kinase family. Homoserine kinase subfamily.</text>
</comment>
<dbReference type="InterPro" id="IPR014721">
    <property type="entry name" value="Ribsml_uS5_D2-typ_fold_subgr"/>
</dbReference>
<dbReference type="GO" id="GO:0005524">
    <property type="term" value="F:ATP binding"/>
    <property type="evidence" value="ECO:0007669"/>
    <property type="project" value="UniProtKB-UniRule"/>
</dbReference>
<dbReference type="Pfam" id="PF00288">
    <property type="entry name" value="GHMP_kinases_N"/>
    <property type="match status" value="1"/>
</dbReference>
<evidence type="ECO:0000256" key="1">
    <source>
        <dbReference type="ARBA" id="ARBA00005015"/>
    </source>
</evidence>
<evidence type="ECO:0000256" key="8">
    <source>
        <dbReference type="ARBA" id="ARBA00022741"/>
    </source>
</evidence>
<dbReference type="Pfam" id="PF08544">
    <property type="entry name" value="GHMP_kinases_C"/>
    <property type="match status" value="1"/>
</dbReference>
<gene>
    <name evidence="13" type="primary">thrB</name>
    <name evidence="16" type="ORF">B0X71_16525</name>
</gene>
<dbReference type="HAMAP" id="MF_00384">
    <property type="entry name" value="Homoser_kinase"/>
    <property type="match status" value="1"/>
</dbReference>
<comment type="function">
    <text evidence="12 13">Catalyzes the ATP-dependent phosphorylation of L-homoserine to L-homoserine phosphate.</text>
</comment>
<comment type="catalytic activity">
    <reaction evidence="11 13">
        <text>L-homoserine + ATP = O-phospho-L-homoserine + ADP + H(+)</text>
        <dbReference type="Rhea" id="RHEA:13985"/>
        <dbReference type="ChEBI" id="CHEBI:15378"/>
        <dbReference type="ChEBI" id="CHEBI:30616"/>
        <dbReference type="ChEBI" id="CHEBI:57476"/>
        <dbReference type="ChEBI" id="CHEBI:57590"/>
        <dbReference type="ChEBI" id="CHEBI:456216"/>
        <dbReference type="EC" id="2.7.1.39"/>
    </reaction>
</comment>
<evidence type="ECO:0000313" key="16">
    <source>
        <dbReference type="EMBL" id="AQQ54548.1"/>
    </source>
</evidence>
<evidence type="ECO:0000256" key="11">
    <source>
        <dbReference type="ARBA" id="ARBA00049375"/>
    </source>
</evidence>
<feature type="domain" description="GHMP kinase N-terminal" evidence="14">
    <location>
        <begin position="60"/>
        <end position="142"/>
    </location>
</feature>
<keyword evidence="17" id="KW-1185">Reference proteome</keyword>
<evidence type="ECO:0000256" key="10">
    <source>
        <dbReference type="ARBA" id="ARBA00022840"/>
    </source>
</evidence>
<dbReference type="PANTHER" id="PTHR20861:SF1">
    <property type="entry name" value="HOMOSERINE KINASE"/>
    <property type="match status" value="1"/>
</dbReference>
<evidence type="ECO:0000313" key="17">
    <source>
        <dbReference type="Proteomes" id="UP000188184"/>
    </source>
</evidence>
<evidence type="ECO:0000256" key="6">
    <source>
        <dbReference type="ARBA" id="ARBA00022679"/>
    </source>
</evidence>
<keyword evidence="10 13" id="KW-0067">ATP-binding</keyword>
<name>A0A1Q2L265_9BACL</name>
<keyword evidence="9 13" id="KW-0418">Kinase</keyword>
<protein>
    <recommendedName>
        <fullName evidence="4 13">Homoserine kinase</fullName>
        <shortName evidence="13">HK</shortName>
        <shortName evidence="13">HSK</shortName>
        <ecNumber evidence="3 13">2.7.1.39</ecNumber>
    </recommendedName>
</protein>
<dbReference type="UniPathway" id="UPA00050">
    <property type="reaction ID" value="UER00064"/>
</dbReference>
<dbReference type="PANTHER" id="PTHR20861">
    <property type="entry name" value="HOMOSERINE/4-DIPHOSPHOCYTIDYL-2-C-METHYL-D-ERYTHRITOL KINASE"/>
    <property type="match status" value="1"/>
</dbReference>
<dbReference type="InterPro" id="IPR020568">
    <property type="entry name" value="Ribosomal_Su5_D2-typ_SF"/>
</dbReference>
<sequence length="303" mass="32409">MTDERFSVRVPASTANLGPGFDSIGLAIDLYLTVQVSPADEWRAEYLDDHHQHLSDEPDNLIIDTARTVAAEAGRSLPPAHLQVISEIPLGKGLGSSAAAIAAGIEIADRLLGLNWPMTRKVEIGSRLEGHPDNISASLMGGLTVSYYDEDELATVHVAEPALGILLLVPAAAFLTVESRGLLPSVLPYEKAITGSAAANVVSAALISGDWKTAGRMMEKDLFHEPYRKDRLPDFDEIRQACRTLGAYGSAISGAGPSIFIAVPQGSETEIAAELRVLFPRYDCLVTKPAFHGIESRVSIGKK</sequence>
<dbReference type="GO" id="GO:0005737">
    <property type="term" value="C:cytoplasm"/>
    <property type="evidence" value="ECO:0007669"/>
    <property type="project" value="UniProtKB-SubCell"/>
</dbReference>
<evidence type="ECO:0000256" key="2">
    <source>
        <dbReference type="ARBA" id="ARBA00007370"/>
    </source>
</evidence>
<evidence type="ECO:0000256" key="3">
    <source>
        <dbReference type="ARBA" id="ARBA00012078"/>
    </source>
</evidence>
<dbReference type="NCBIfam" id="TIGR00191">
    <property type="entry name" value="thrB"/>
    <property type="match status" value="1"/>
</dbReference>
<dbReference type="Gene3D" id="3.30.70.890">
    <property type="entry name" value="GHMP kinase, C-terminal domain"/>
    <property type="match status" value="1"/>
</dbReference>
<evidence type="ECO:0000256" key="13">
    <source>
        <dbReference type="HAMAP-Rule" id="MF_00384"/>
    </source>
</evidence>
<dbReference type="EMBL" id="CP019640">
    <property type="protein sequence ID" value="AQQ54548.1"/>
    <property type="molecule type" value="Genomic_DNA"/>
</dbReference>
<dbReference type="EC" id="2.7.1.39" evidence="3 13"/>
<proteinExistence type="inferred from homology"/>
<evidence type="ECO:0000256" key="9">
    <source>
        <dbReference type="ARBA" id="ARBA00022777"/>
    </source>
</evidence>
<dbReference type="Gene3D" id="3.30.230.10">
    <property type="match status" value="1"/>
</dbReference>
<dbReference type="InterPro" id="IPR013750">
    <property type="entry name" value="GHMP_kinase_C_dom"/>
</dbReference>
<evidence type="ECO:0000256" key="5">
    <source>
        <dbReference type="ARBA" id="ARBA00022605"/>
    </source>
</evidence>
<organism evidence="16 17">
    <name type="scientific">Planococcus lenghuensis</name>
    <dbReference type="NCBI Taxonomy" id="2213202"/>
    <lineage>
        <taxon>Bacteria</taxon>
        <taxon>Bacillati</taxon>
        <taxon>Bacillota</taxon>
        <taxon>Bacilli</taxon>
        <taxon>Bacillales</taxon>
        <taxon>Caryophanaceae</taxon>
        <taxon>Planococcus</taxon>
    </lineage>
</organism>
<dbReference type="AlphaFoldDB" id="A0A1Q2L265"/>
<keyword evidence="13" id="KW-0963">Cytoplasm</keyword>
<dbReference type="PRINTS" id="PR00958">
    <property type="entry name" value="HOMSERKINASE"/>
</dbReference>